<dbReference type="SUPFAM" id="SSF47090">
    <property type="entry name" value="PGBD-like"/>
    <property type="match status" value="1"/>
</dbReference>
<keyword evidence="1" id="KW-0732">Signal</keyword>
<dbReference type="CDD" id="cd22786">
    <property type="entry name" value="DPBB_YuiC-like"/>
    <property type="match status" value="1"/>
</dbReference>
<dbReference type="InterPro" id="IPR036365">
    <property type="entry name" value="PGBD-like_sf"/>
</dbReference>
<dbReference type="GO" id="GO:0009254">
    <property type="term" value="P:peptidoglycan turnover"/>
    <property type="evidence" value="ECO:0007669"/>
    <property type="project" value="InterPro"/>
</dbReference>
<dbReference type="InterPro" id="IPR010611">
    <property type="entry name" value="3D_dom"/>
</dbReference>
<dbReference type="InterPro" id="IPR051933">
    <property type="entry name" value="Resuscitation_pf_RpfB"/>
</dbReference>
<evidence type="ECO:0000259" key="3">
    <source>
        <dbReference type="Pfam" id="PF06725"/>
    </source>
</evidence>
<protein>
    <recommendedName>
        <fullName evidence="5">Cell wall-binding protein YocH</fullName>
    </recommendedName>
</protein>
<feature type="domain" description="3D" evidence="3">
    <location>
        <begin position="138"/>
        <end position="196"/>
    </location>
</feature>
<gene>
    <name evidence="4" type="ORF">SDC9_34500</name>
</gene>
<evidence type="ECO:0000259" key="2">
    <source>
        <dbReference type="Pfam" id="PF01471"/>
    </source>
</evidence>
<dbReference type="Gene3D" id="2.40.40.10">
    <property type="entry name" value="RlpA-like domain"/>
    <property type="match status" value="1"/>
</dbReference>
<dbReference type="SUPFAM" id="SSF50685">
    <property type="entry name" value="Barwin-like endoglucanases"/>
    <property type="match status" value="1"/>
</dbReference>
<sequence length="196" mass="21840">MKFIFKKNLQFLIVLILMVFCMPNTSNAYNIVAKQGNTGEQVEQIQAMLSEVGLYYGNYDGEFGPQTVEAVKAFQKKVRRVPTGMVDKYLYKLLVFKSKLDFSRVQKTWIMEATAYSAYDPGCSGRTSTGRVLRKGIIAVDPMVIPLGTEVYIAGYGHAIADDQGGSIKGNVIDIAFDSHGEALRFGRRTVKVYIL</sequence>
<reference evidence="4" key="1">
    <citation type="submission" date="2019-08" db="EMBL/GenBank/DDBJ databases">
        <authorList>
            <person name="Kucharzyk K."/>
            <person name="Murdoch R.W."/>
            <person name="Higgins S."/>
            <person name="Loffler F."/>
        </authorList>
    </citation>
    <scope>NUCLEOTIDE SEQUENCE</scope>
</reference>
<dbReference type="InterPro" id="IPR002477">
    <property type="entry name" value="Peptidoglycan-bd-like"/>
</dbReference>
<dbReference type="Pfam" id="PF06725">
    <property type="entry name" value="3D"/>
    <property type="match status" value="1"/>
</dbReference>
<evidence type="ECO:0000313" key="4">
    <source>
        <dbReference type="EMBL" id="MPL88477.1"/>
    </source>
</evidence>
<evidence type="ECO:0000256" key="1">
    <source>
        <dbReference type="ARBA" id="ARBA00022729"/>
    </source>
</evidence>
<dbReference type="InterPro" id="IPR036366">
    <property type="entry name" value="PGBDSf"/>
</dbReference>
<evidence type="ECO:0008006" key="5">
    <source>
        <dbReference type="Google" id="ProtNLM"/>
    </source>
</evidence>
<dbReference type="GO" id="GO:0019867">
    <property type="term" value="C:outer membrane"/>
    <property type="evidence" value="ECO:0007669"/>
    <property type="project" value="InterPro"/>
</dbReference>
<proteinExistence type="predicted"/>
<name>A0A644VB85_9ZZZZ</name>
<dbReference type="PANTHER" id="PTHR39160">
    <property type="entry name" value="CELL WALL-BINDING PROTEIN YOCH"/>
    <property type="match status" value="1"/>
</dbReference>
<accession>A0A644VB85</accession>
<dbReference type="EMBL" id="VSSQ01000258">
    <property type="protein sequence ID" value="MPL88477.1"/>
    <property type="molecule type" value="Genomic_DNA"/>
</dbReference>
<dbReference type="Gene3D" id="1.10.101.10">
    <property type="entry name" value="PGBD-like superfamily/PGBD"/>
    <property type="match status" value="1"/>
</dbReference>
<comment type="caution">
    <text evidence="4">The sequence shown here is derived from an EMBL/GenBank/DDBJ whole genome shotgun (WGS) entry which is preliminary data.</text>
</comment>
<dbReference type="PANTHER" id="PTHR39160:SF4">
    <property type="entry name" value="RESUSCITATION-PROMOTING FACTOR RPFB"/>
    <property type="match status" value="1"/>
</dbReference>
<dbReference type="GO" id="GO:0004553">
    <property type="term" value="F:hydrolase activity, hydrolyzing O-glycosyl compounds"/>
    <property type="evidence" value="ECO:0007669"/>
    <property type="project" value="InterPro"/>
</dbReference>
<dbReference type="Pfam" id="PF01471">
    <property type="entry name" value="PG_binding_1"/>
    <property type="match status" value="1"/>
</dbReference>
<dbReference type="AlphaFoldDB" id="A0A644VB85"/>
<dbReference type="InterPro" id="IPR036908">
    <property type="entry name" value="RlpA-like_sf"/>
</dbReference>
<feature type="domain" description="Peptidoglycan binding-like" evidence="2">
    <location>
        <begin position="38"/>
        <end position="89"/>
    </location>
</feature>
<organism evidence="4">
    <name type="scientific">bioreactor metagenome</name>
    <dbReference type="NCBI Taxonomy" id="1076179"/>
    <lineage>
        <taxon>unclassified sequences</taxon>
        <taxon>metagenomes</taxon>
        <taxon>ecological metagenomes</taxon>
    </lineage>
</organism>